<proteinExistence type="predicted"/>
<gene>
    <name evidence="1" type="ORF">ASIM_LOCUS8840</name>
</gene>
<dbReference type="Proteomes" id="UP000267096">
    <property type="component" value="Unassembled WGS sequence"/>
</dbReference>
<dbReference type="OrthoDB" id="5797019at2759"/>
<organism evidence="1 2">
    <name type="scientific">Anisakis simplex</name>
    <name type="common">Herring worm</name>
    <dbReference type="NCBI Taxonomy" id="6269"/>
    <lineage>
        <taxon>Eukaryota</taxon>
        <taxon>Metazoa</taxon>
        <taxon>Ecdysozoa</taxon>
        <taxon>Nematoda</taxon>
        <taxon>Chromadorea</taxon>
        <taxon>Rhabditida</taxon>
        <taxon>Spirurina</taxon>
        <taxon>Ascaridomorpha</taxon>
        <taxon>Ascaridoidea</taxon>
        <taxon>Anisakidae</taxon>
        <taxon>Anisakis</taxon>
        <taxon>Anisakis simplex complex</taxon>
    </lineage>
</organism>
<sequence length="60" mass="6869">MTSASLDWLNALTVNGERVAGFEYDIIVPIRDWIKEVVDLSENDHPLAIRVLQFTQQLVK</sequence>
<dbReference type="EMBL" id="UYRR01025195">
    <property type="protein sequence ID" value="VDK34765.1"/>
    <property type="molecule type" value="Genomic_DNA"/>
</dbReference>
<evidence type="ECO:0000313" key="2">
    <source>
        <dbReference type="Proteomes" id="UP000267096"/>
    </source>
</evidence>
<evidence type="ECO:0000313" key="1">
    <source>
        <dbReference type="EMBL" id="VDK34765.1"/>
    </source>
</evidence>
<name>A0A3P6Q4C6_ANISI</name>
<dbReference type="AlphaFoldDB" id="A0A3P6Q4C6"/>
<protein>
    <submittedName>
        <fullName evidence="1">Uncharacterized protein</fullName>
    </submittedName>
</protein>
<keyword evidence="2" id="KW-1185">Reference proteome</keyword>
<accession>A0A3P6Q4C6</accession>
<reference evidence="1 2" key="1">
    <citation type="submission" date="2018-11" db="EMBL/GenBank/DDBJ databases">
        <authorList>
            <consortium name="Pathogen Informatics"/>
        </authorList>
    </citation>
    <scope>NUCLEOTIDE SEQUENCE [LARGE SCALE GENOMIC DNA]</scope>
</reference>